<feature type="region of interest" description="Disordered" evidence="1">
    <location>
        <begin position="550"/>
        <end position="575"/>
    </location>
</feature>
<evidence type="ECO:0000313" key="3">
    <source>
        <dbReference type="EMBL" id="MBV0932031.1"/>
    </source>
</evidence>
<protein>
    <submittedName>
        <fullName evidence="3">DUF927 domain-containing protein</fullName>
    </submittedName>
</protein>
<feature type="region of interest" description="Disordered" evidence="1">
    <location>
        <begin position="605"/>
        <end position="633"/>
    </location>
</feature>
<dbReference type="Pfam" id="PF06048">
    <property type="entry name" value="DUF927"/>
    <property type="match status" value="1"/>
</dbReference>
<evidence type="ECO:0000259" key="2">
    <source>
        <dbReference type="Pfam" id="PF06048"/>
    </source>
</evidence>
<feature type="compositionally biased region" description="Low complexity" evidence="1">
    <location>
        <begin position="551"/>
        <end position="575"/>
    </location>
</feature>
<dbReference type="Proteomes" id="UP000755551">
    <property type="component" value="Unassembled WGS sequence"/>
</dbReference>
<dbReference type="InterPro" id="IPR009270">
    <property type="entry name" value="DUF927"/>
</dbReference>
<accession>A0ABS6M6X5</accession>
<feature type="domain" description="DUF927" evidence="2">
    <location>
        <begin position="33"/>
        <end position="303"/>
    </location>
</feature>
<reference evidence="3 4" key="1">
    <citation type="submission" date="2021-06" db="EMBL/GenBank/DDBJ databases">
        <title>Bacterium isolated from marine sediment.</title>
        <authorList>
            <person name="Zhu K.-L."/>
            <person name="Du Z.-J."/>
            <person name="Liang Q.-Y."/>
        </authorList>
    </citation>
    <scope>NUCLEOTIDE SEQUENCE [LARGE SCALE GENOMIC DNA]</scope>
    <source>
        <strain evidence="3 4">A346</strain>
    </source>
</reference>
<organism evidence="3 4">
    <name type="scientific">Marinobacterium weihaiense</name>
    <dbReference type="NCBI Taxonomy" id="2851016"/>
    <lineage>
        <taxon>Bacteria</taxon>
        <taxon>Pseudomonadati</taxon>
        <taxon>Pseudomonadota</taxon>
        <taxon>Gammaproteobacteria</taxon>
        <taxon>Oceanospirillales</taxon>
        <taxon>Oceanospirillaceae</taxon>
        <taxon>Marinobacterium</taxon>
    </lineage>
</organism>
<keyword evidence="4" id="KW-1185">Reference proteome</keyword>
<gene>
    <name evidence="3" type="ORF">KTN04_01565</name>
</gene>
<evidence type="ECO:0000313" key="4">
    <source>
        <dbReference type="Proteomes" id="UP000755551"/>
    </source>
</evidence>
<evidence type="ECO:0000256" key="1">
    <source>
        <dbReference type="SAM" id="MobiDB-lite"/>
    </source>
</evidence>
<comment type="caution">
    <text evidence="3">The sequence shown here is derived from an EMBL/GenBank/DDBJ whole genome shotgun (WGS) entry which is preliminary data.</text>
</comment>
<name>A0ABS6M6X5_9GAMM</name>
<sequence>MNTAIDLKPRERFEGVPKGYTCTSKGVVQLGDDDKHTTITTRPIVVRAESHDNDSRNWGVQLWWLDKKGREHERIIPKRLFHAAPAELAQVLADEGLPIAPGAERKLLVYLNLFNAKQWLIAADRTGWLNGAFVMPLETLREPEGERIVYQPAQLSNHTRVMRRKGSLEQWQDGIKDVSPLIQFLVCASLSAPVRYLCDVESGGFHIWGETSHGKSTALQVAASCWGNGADPQKFGGGECYINRWNATDNALEAKCEMHNDLPMIVDEIGENDSKAFGSTIYKIFSGTGRDRSQVCGGLRDSKSWRVSVLSAGEIAVADFIQQGGGKVKGGQLVRLIDIDVAKAPPITRDAEESNTLKQHCADHYGMAGPELLERVSDLTEGWKELDYLLLGPADTPLAHRARQRFALVWHTGLIAIKAGVLPWQEADILDAVRIAYGIWLEQISTVSDEHRGIVNVMNFILANESRFETGNEQHPVRDRVGWIRDGRYCFSLAGFKEACAGVNEGQTKQALNDANLLHRTANLTARIRVNGQTTNVVAVKAEILSWGADSTSSTSSASSTPATTRDVAATAPQGQAVAPVAQTVNQDTPATAATGVHTQAVAPESPAVTGVLPPLLPLPPENDQPIKYREGF</sequence>
<dbReference type="EMBL" id="JAHQZT010000001">
    <property type="protein sequence ID" value="MBV0932031.1"/>
    <property type="molecule type" value="Genomic_DNA"/>
</dbReference>
<dbReference type="RefSeq" id="WP_217333446.1">
    <property type="nucleotide sequence ID" value="NZ_JAHQZT010000001.1"/>
</dbReference>
<proteinExistence type="predicted"/>